<evidence type="ECO:0000256" key="10">
    <source>
        <dbReference type="ARBA" id="ARBA00023136"/>
    </source>
</evidence>
<comment type="subunit">
    <text evidence="11">The system is composed of three essential subunits: KdpA, KdpB and KdpC.</text>
</comment>
<dbReference type="Proteomes" id="UP000001582">
    <property type="component" value="Chromosome"/>
</dbReference>
<gene>
    <name evidence="12" type="primary">kdpC1</name>
    <name evidence="11" type="synonym">kdpC</name>
    <name evidence="12" type="ordered locus">PSPA7_3714</name>
</gene>
<accession>A6V7N3</accession>
<dbReference type="NCBIfam" id="TIGR00681">
    <property type="entry name" value="kdpC"/>
    <property type="match status" value="1"/>
</dbReference>
<keyword evidence="11" id="KW-0997">Cell inner membrane</keyword>
<evidence type="ECO:0000256" key="6">
    <source>
        <dbReference type="ARBA" id="ARBA00022840"/>
    </source>
</evidence>
<comment type="similarity">
    <text evidence="11">Belongs to the KdpC family.</text>
</comment>
<dbReference type="NCBIfam" id="NF001454">
    <property type="entry name" value="PRK00315.1"/>
    <property type="match status" value="1"/>
</dbReference>
<protein>
    <recommendedName>
        <fullName evidence="11">Potassium-transporting ATPase KdpC subunit</fullName>
    </recommendedName>
    <alternativeName>
        <fullName evidence="11">ATP phosphohydrolase [potassium-transporting] C chain</fullName>
    </alternativeName>
    <alternativeName>
        <fullName evidence="11">Potassium-binding and translocating subunit C</fullName>
    </alternativeName>
    <alternativeName>
        <fullName evidence="11">Potassium-translocating ATPase C chain</fullName>
    </alternativeName>
</protein>
<dbReference type="EMBL" id="CP000744">
    <property type="protein sequence ID" value="ABR86232.1"/>
    <property type="molecule type" value="Genomic_DNA"/>
</dbReference>
<proteinExistence type="inferred from homology"/>
<evidence type="ECO:0000256" key="8">
    <source>
        <dbReference type="ARBA" id="ARBA00022989"/>
    </source>
</evidence>
<dbReference type="GO" id="GO:0005524">
    <property type="term" value="F:ATP binding"/>
    <property type="evidence" value="ECO:0007669"/>
    <property type="project" value="UniProtKB-UniRule"/>
</dbReference>
<keyword evidence="1 11" id="KW-0813">Transport</keyword>
<evidence type="ECO:0000256" key="4">
    <source>
        <dbReference type="ARBA" id="ARBA00022692"/>
    </source>
</evidence>
<dbReference type="AlphaFoldDB" id="A6V7N3"/>
<dbReference type="HAMAP" id="MF_00276">
    <property type="entry name" value="KdpC"/>
    <property type="match status" value="1"/>
</dbReference>
<organism evidence="12 13">
    <name type="scientific">Pseudomonas paraeruginosa (strain DSM 24068 / PA7)</name>
    <name type="common">Pseudomonas aeruginosa (strain PA7)</name>
    <dbReference type="NCBI Taxonomy" id="381754"/>
    <lineage>
        <taxon>Bacteria</taxon>
        <taxon>Pseudomonadati</taxon>
        <taxon>Pseudomonadota</taxon>
        <taxon>Gammaproteobacteria</taxon>
        <taxon>Pseudomonadales</taxon>
        <taxon>Pseudomonadaceae</taxon>
        <taxon>Pseudomonas</taxon>
        <taxon>Pseudomonas paraeruginosa</taxon>
    </lineage>
</organism>
<dbReference type="PANTHER" id="PTHR30042:SF2">
    <property type="entry name" value="POTASSIUM-TRANSPORTING ATPASE KDPC SUBUNIT"/>
    <property type="match status" value="1"/>
</dbReference>
<dbReference type="PANTHER" id="PTHR30042">
    <property type="entry name" value="POTASSIUM-TRANSPORTING ATPASE C CHAIN"/>
    <property type="match status" value="1"/>
</dbReference>
<evidence type="ECO:0000313" key="12">
    <source>
        <dbReference type="EMBL" id="ABR86232.1"/>
    </source>
</evidence>
<evidence type="ECO:0000256" key="3">
    <source>
        <dbReference type="ARBA" id="ARBA00022538"/>
    </source>
</evidence>
<dbReference type="Pfam" id="PF02669">
    <property type="entry name" value="KdpC"/>
    <property type="match status" value="1"/>
</dbReference>
<keyword evidence="4 11" id="KW-0812">Transmembrane</keyword>
<comment type="subcellular location">
    <subcellularLocation>
        <location evidence="11">Cell inner membrane</location>
        <topology evidence="11">Single-pass membrane protein</topology>
    </subcellularLocation>
</comment>
<evidence type="ECO:0000256" key="1">
    <source>
        <dbReference type="ARBA" id="ARBA00022448"/>
    </source>
</evidence>
<dbReference type="RefSeq" id="WP_012076315.1">
    <property type="nucleotide sequence ID" value="NC_009656.1"/>
</dbReference>
<keyword evidence="5 11" id="KW-0547">Nucleotide-binding</keyword>
<comment type="function">
    <text evidence="11">Part of the high-affinity ATP-driven potassium transport (or Kdp) system, which catalyzes the hydrolysis of ATP coupled with the electrogenic transport of potassium into the cytoplasm. This subunit acts as a catalytic chaperone that increases the ATP-binding affinity of the ATP-hydrolyzing subunit KdpB by the formation of a transient KdpB/KdpC/ATP ternary complex.</text>
</comment>
<name>A6V7N3_PSEP7</name>
<dbReference type="PIRSF" id="PIRSF001296">
    <property type="entry name" value="K_ATPase_KdpC"/>
    <property type="match status" value="1"/>
</dbReference>
<evidence type="ECO:0000256" key="11">
    <source>
        <dbReference type="HAMAP-Rule" id="MF_00276"/>
    </source>
</evidence>
<dbReference type="KEGG" id="pap:PSPA7_3714"/>
<dbReference type="InterPro" id="IPR003820">
    <property type="entry name" value="KdpC"/>
</dbReference>
<dbReference type="GO" id="GO:0008556">
    <property type="term" value="F:P-type potassium transmembrane transporter activity"/>
    <property type="evidence" value="ECO:0007669"/>
    <property type="project" value="InterPro"/>
</dbReference>
<keyword evidence="7 11" id="KW-0630">Potassium</keyword>
<evidence type="ECO:0000256" key="2">
    <source>
        <dbReference type="ARBA" id="ARBA00022475"/>
    </source>
</evidence>
<dbReference type="HOGENOM" id="CLU_077094_2_0_6"/>
<evidence type="ECO:0000256" key="7">
    <source>
        <dbReference type="ARBA" id="ARBA00022958"/>
    </source>
</evidence>
<evidence type="ECO:0000256" key="9">
    <source>
        <dbReference type="ARBA" id="ARBA00023065"/>
    </source>
</evidence>
<reference evidence="12 13" key="1">
    <citation type="submission" date="2007-06" db="EMBL/GenBank/DDBJ databases">
        <authorList>
            <person name="Dodson R.J."/>
            <person name="Harkins D."/>
            <person name="Paulsen I.T."/>
        </authorList>
    </citation>
    <scope>NUCLEOTIDE SEQUENCE [LARGE SCALE GENOMIC DNA]</scope>
    <source>
        <strain evidence="12 13">PA7</strain>
    </source>
</reference>
<keyword evidence="9 11" id="KW-0406">Ion transport</keyword>
<keyword evidence="6 11" id="KW-0067">ATP-binding</keyword>
<keyword evidence="10 11" id="KW-0472">Membrane</keyword>
<sequence length="220" mass="22975">MNMIAPLSNNARKAAATDSTVVDRGLWRGAIGLTVLSLAGFGFLYSLAGVGVGQALFPRTANGSLIERDGKVIGSELVAQPFASDKYFQPRPSAAGYNPLALAGSNQARTNPDLRKRLEGTRAAAAQREGVDSSMVPGDLFTQSGGGIDPHISPQAAAIQVDRVARARGLGRNVVEGLVAWHTENKQLGLLGQPRVNVLDLNLALDDLASPATRAPAANQ</sequence>
<feature type="transmembrane region" description="Helical" evidence="11">
    <location>
        <begin position="30"/>
        <end position="57"/>
    </location>
</feature>
<reference evidence="12 13" key="2">
    <citation type="journal article" date="2010" name="PLoS ONE">
        <title>Complete genome sequence of the multiresistant taxonomic outlier Pseudomonas aeruginosa PA7.</title>
        <authorList>
            <person name="Roy P.H."/>
            <person name="Tetu S.G."/>
            <person name="Larouche A."/>
            <person name="Elbourne L."/>
            <person name="Tremblay S."/>
            <person name="Ren Q."/>
            <person name="Dodson R."/>
            <person name="Harkins D."/>
            <person name="Shay R."/>
            <person name="Watkins K."/>
            <person name="Mahamoud Y."/>
            <person name="Paulsen I.T."/>
        </authorList>
    </citation>
    <scope>NUCLEOTIDE SEQUENCE [LARGE SCALE GENOMIC DNA]</scope>
    <source>
        <strain evidence="12 13">PA7</strain>
    </source>
</reference>
<keyword evidence="3 11" id="KW-0633">Potassium transport</keyword>
<evidence type="ECO:0000313" key="13">
    <source>
        <dbReference type="Proteomes" id="UP000001582"/>
    </source>
</evidence>
<dbReference type="GO" id="GO:0005886">
    <property type="term" value="C:plasma membrane"/>
    <property type="evidence" value="ECO:0007669"/>
    <property type="project" value="UniProtKB-SubCell"/>
</dbReference>
<evidence type="ECO:0000256" key="5">
    <source>
        <dbReference type="ARBA" id="ARBA00022741"/>
    </source>
</evidence>
<keyword evidence="2 11" id="KW-1003">Cell membrane</keyword>
<keyword evidence="8 11" id="KW-1133">Transmembrane helix</keyword>